<dbReference type="AlphaFoldDB" id="A0A1F5Z8P1"/>
<proteinExistence type="predicted"/>
<dbReference type="STRING" id="1798373.A2154_01690"/>
<name>A0A1F5Z8P1_9BACT</name>
<comment type="caution">
    <text evidence="2">The sequence shown here is derived from an EMBL/GenBank/DDBJ whole genome shotgun (WGS) entry which is preliminary data.</text>
</comment>
<reference evidence="2 3" key="1">
    <citation type="journal article" date="2016" name="Nat. Commun.">
        <title>Thousands of microbial genomes shed light on interconnected biogeochemical processes in an aquifer system.</title>
        <authorList>
            <person name="Anantharaman K."/>
            <person name="Brown C.T."/>
            <person name="Hug L.A."/>
            <person name="Sharon I."/>
            <person name="Castelle C.J."/>
            <person name="Probst A.J."/>
            <person name="Thomas B.C."/>
            <person name="Singh A."/>
            <person name="Wilkins M.J."/>
            <person name="Karaoz U."/>
            <person name="Brodie E.L."/>
            <person name="Williams K.H."/>
            <person name="Hubbard S.S."/>
            <person name="Banfield J.F."/>
        </authorList>
    </citation>
    <scope>NUCLEOTIDE SEQUENCE [LARGE SCALE GENOMIC DNA]</scope>
</reference>
<evidence type="ECO:0000256" key="1">
    <source>
        <dbReference type="SAM" id="Phobius"/>
    </source>
</evidence>
<organism evidence="2 3">
    <name type="scientific">Candidatus Gottesmanbacteria bacterium RBG_16_43_7</name>
    <dbReference type="NCBI Taxonomy" id="1798373"/>
    <lineage>
        <taxon>Bacteria</taxon>
        <taxon>Candidatus Gottesmaniibacteriota</taxon>
    </lineage>
</organism>
<accession>A0A1F5Z8P1</accession>
<dbReference type="Proteomes" id="UP000176854">
    <property type="component" value="Unassembled WGS sequence"/>
</dbReference>
<keyword evidence="1" id="KW-1133">Transmembrane helix</keyword>
<feature type="transmembrane region" description="Helical" evidence="1">
    <location>
        <begin position="71"/>
        <end position="93"/>
    </location>
</feature>
<evidence type="ECO:0000313" key="3">
    <source>
        <dbReference type="Proteomes" id="UP000176854"/>
    </source>
</evidence>
<keyword evidence="1" id="KW-0812">Transmembrane</keyword>
<gene>
    <name evidence="2" type="ORF">A2154_01690</name>
</gene>
<evidence type="ECO:0000313" key="2">
    <source>
        <dbReference type="EMBL" id="OGG08684.1"/>
    </source>
</evidence>
<dbReference type="EMBL" id="MFJC01000052">
    <property type="protein sequence ID" value="OGG08684.1"/>
    <property type="molecule type" value="Genomic_DNA"/>
</dbReference>
<keyword evidence="1" id="KW-0472">Membrane</keyword>
<sequence>MDIIIVTAGLAGFALFLILQLLTFRLIDSRILMAALMRIFISASIILTVSVYVISVNFIQSRVLDTISHILLALLIYGALCFIYVTAVFGITVTSVRIQILRLIYNAGDKGLPYINIYKKYNKQVIIKTRLERLVGSGELICRDNKYYLPPVTTFFMLHTKILVVLYGVFGNRGYQQTRY</sequence>
<feature type="transmembrane region" description="Helical" evidence="1">
    <location>
        <begin position="147"/>
        <end position="170"/>
    </location>
</feature>
<feature type="transmembrane region" description="Helical" evidence="1">
    <location>
        <begin position="39"/>
        <end position="59"/>
    </location>
</feature>
<feature type="transmembrane region" description="Helical" evidence="1">
    <location>
        <begin position="6"/>
        <end position="27"/>
    </location>
</feature>
<protein>
    <submittedName>
        <fullName evidence="2">Uncharacterized protein</fullName>
    </submittedName>
</protein>